<comment type="caution">
    <text evidence="3">The sequence shown here is derived from an EMBL/GenBank/DDBJ whole genome shotgun (WGS) entry which is preliminary data.</text>
</comment>
<reference evidence="3" key="2">
    <citation type="submission" date="2018-07" db="EMBL/GenBank/DDBJ databases">
        <authorList>
            <person name="Mckenzie S.K."/>
            <person name="Kronauer D.J.C."/>
        </authorList>
    </citation>
    <scope>NUCLEOTIDE SEQUENCE</scope>
    <source>
        <strain evidence="3">Clonal line C1</strain>
    </source>
</reference>
<dbReference type="InterPro" id="IPR039103">
    <property type="entry name" value="Spd-2/CEP192"/>
</dbReference>
<dbReference type="GO" id="GO:0000242">
    <property type="term" value="C:pericentriolar material"/>
    <property type="evidence" value="ECO:0007669"/>
    <property type="project" value="TreeGrafter"/>
</dbReference>
<dbReference type="EMBL" id="QOIP01000010">
    <property type="protein sequence ID" value="RLU17594.1"/>
    <property type="molecule type" value="Genomic_DNA"/>
</dbReference>
<dbReference type="PANTHER" id="PTHR16029:SF11">
    <property type="entry name" value="CENTROSOMAL PROTEIN OF 192 KDA"/>
    <property type="match status" value="1"/>
</dbReference>
<reference evidence="3" key="1">
    <citation type="journal article" date="2018" name="Genome Res.">
        <title>The genomic architecture and molecular evolution of ant odorant receptors.</title>
        <authorList>
            <person name="McKenzie S.K."/>
            <person name="Kronauer D.J.C."/>
        </authorList>
    </citation>
    <scope>NUCLEOTIDE SEQUENCE [LARGE SCALE GENOMIC DNA]</scope>
    <source>
        <strain evidence="3">Clonal line C1</strain>
    </source>
</reference>
<dbReference type="OrthoDB" id="67059at2759"/>
<dbReference type="PANTHER" id="PTHR16029">
    <property type="entry name" value="CENTROSOMAL PROTEIN OF 192 KDA"/>
    <property type="match status" value="1"/>
</dbReference>
<sequence length="1415" mass="158189">MFTPIKTAVNVLNDTILNTPLPQATSTVRRKSTLESKFSNKDSNKDLSFENELTCREVDSSLGLLDTMSVLTSISTTEDEQKSNYPNTDANLEYARKLLWKCSDLKNTSPIEMNKENNTNVQNVTENLLASNFTLPSQTCVSGLDKDEEYNINRLMSKASMASLTFEPNEITARSSGISSTTIHSPLNKSSNGMNFSATEVMAQQNNKIMAQLNDEEFLSNSKMAEQLSADEVRWQQDRTFFMPVMTTEKQKLDLSSFSGIIGQLDLSVESCAGRKVSVGNYFARKSGNVGNLLENVEKMRPDLGFPMETPIKTAPLQPLVESTIVADATVPSTESKEYTPVPTRDIDQNSVISLSTIVNTLQDANSETPRRLVDELLMAQKKKKQPPVTTQVQDNARKDTYTLNSDRKSMFATSSGNYNKFHDNITSDLATKLSLDSRIRGETKNEIADLKQEYSALSSFHSNRDIKETESFMNVCKEKVSKEEISDRNMTSFNQDAGIRNNRVTDLSYIPSKQSRSNSEDSYTFLNIKREETIRKNISDNTIDLTLSVNTNAEMQSDLNHNVVIGKNTEQSCNCIVGMTCDANIELVNNGDRWITYSLKLVEVLGDRQSIELNMQQDAVLIKPNGAQSTKIEVKIIKMCKPIFVELYIILSDMVAKSKWFMKHMIFVNPEQLELEIMCDSHKEELDFQYIGENSTKTLPITFHNKNSIAVPVKLFILHDGPKIFSIESGSQDELTQLVLKPYEKCTVNVKCDKLQLTSMETQRQPQYWKGKLIVHVQCDDDTVLFKKDVPLYAQTGTCKIQVIDTEIPIVVPRQQAKVLNIVNSGNVTTHVSATIVPIEGYSDAAQDFSVKPDNIFLQAGENGSFLIVYKSQCSDAKAVDNERNARIKLVAGNNVYHYIICAEQKWESEKENYLRCYTPNNIISLSPATSPQSVTSSRSGPLDRNSPISMVSSVAVAGNTIPIRATHAALVWNSVKTGKSEIKEFTIRNTSNNKIKIQIDMWDAKKSFKFLGDRQTVTTSMVLAMQRQEIKTLAVVFSPYHIGPAVGKITIKHYTKDSSDSQQHKKIPLYGYGGCGKVKVSDTFKDAGGKMWLSLGTLSSETTALTANITLQNVGDLSSFAKIKVVPKVISPTMDSSWHISQKELILNPRENRRVAIEFYPKKEDFAILQRSEVSHVATINVTYGDESTRLRIRRLYNKIEETGGSTENENEAFKNIVHPICKAFPGEQIIPGLTSIRDTIQNLSDLCTGVHQYEITLTVEACADDTLPVHYDTDESQMYYSLISDTTHIDEAAGASFFTSSMTVECEAQYSELGEEQFTVTPSTVVLNPPIRNEATVTVLGSFKAAQPFQTNLSNSSYFSVVPAEGMLPSRRGFPLKVKCSQRIERNTQAVLEIYTENSKQDVLINVIVKRQ</sequence>
<dbReference type="Pfam" id="PF22074">
    <property type="entry name" value="Cep192_D5"/>
    <property type="match status" value="1"/>
</dbReference>
<dbReference type="GO" id="GO:0005814">
    <property type="term" value="C:centriole"/>
    <property type="evidence" value="ECO:0007669"/>
    <property type="project" value="TreeGrafter"/>
</dbReference>
<dbReference type="GO" id="GO:0019901">
    <property type="term" value="F:protein kinase binding"/>
    <property type="evidence" value="ECO:0007669"/>
    <property type="project" value="TreeGrafter"/>
</dbReference>
<accession>A0A3L8DB85</accession>
<name>A0A3L8DB85_OOCBI</name>
<dbReference type="Pfam" id="PF22073">
    <property type="entry name" value="Cep192_D4"/>
    <property type="match status" value="1"/>
</dbReference>
<gene>
    <name evidence="3" type="ORF">DMN91_009830</name>
</gene>
<dbReference type="Proteomes" id="UP000279307">
    <property type="component" value="Chromosome 10"/>
</dbReference>
<dbReference type="GO" id="GO:0051298">
    <property type="term" value="P:centrosome duplication"/>
    <property type="evidence" value="ECO:0007669"/>
    <property type="project" value="InterPro"/>
</dbReference>
<dbReference type="GO" id="GO:0090307">
    <property type="term" value="P:mitotic spindle assembly"/>
    <property type="evidence" value="ECO:0007669"/>
    <property type="project" value="TreeGrafter"/>
</dbReference>
<organism evidence="3">
    <name type="scientific">Ooceraea biroi</name>
    <name type="common">Clonal raider ant</name>
    <name type="synonym">Cerapachys biroi</name>
    <dbReference type="NCBI Taxonomy" id="2015173"/>
    <lineage>
        <taxon>Eukaryota</taxon>
        <taxon>Metazoa</taxon>
        <taxon>Ecdysozoa</taxon>
        <taxon>Arthropoda</taxon>
        <taxon>Hexapoda</taxon>
        <taxon>Insecta</taxon>
        <taxon>Pterygota</taxon>
        <taxon>Neoptera</taxon>
        <taxon>Endopterygota</taxon>
        <taxon>Hymenoptera</taxon>
        <taxon>Apocrita</taxon>
        <taxon>Aculeata</taxon>
        <taxon>Formicoidea</taxon>
        <taxon>Formicidae</taxon>
        <taxon>Dorylinae</taxon>
        <taxon>Ooceraea</taxon>
    </lineage>
</organism>
<dbReference type="Gene3D" id="2.60.40.10">
    <property type="entry name" value="Immunoglobulins"/>
    <property type="match status" value="1"/>
</dbReference>
<evidence type="ECO:0000259" key="2">
    <source>
        <dbReference type="Pfam" id="PF22074"/>
    </source>
</evidence>
<evidence type="ECO:0000259" key="1">
    <source>
        <dbReference type="Pfam" id="PF22073"/>
    </source>
</evidence>
<dbReference type="GO" id="GO:0071539">
    <property type="term" value="P:protein localization to centrosome"/>
    <property type="evidence" value="ECO:0007669"/>
    <property type="project" value="InterPro"/>
</dbReference>
<feature type="domain" description="Cep192/Spd-2-like" evidence="1">
    <location>
        <begin position="963"/>
        <end position="1076"/>
    </location>
</feature>
<dbReference type="InterPro" id="IPR013783">
    <property type="entry name" value="Ig-like_fold"/>
</dbReference>
<feature type="domain" description="Cep192-like" evidence="2">
    <location>
        <begin position="1088"/>
        <end position="1239"/>
    </location>
</feature>
<dbReference type="InterPro" id="IPR054091">
    <property type="entry name" value="Cep192-like_D5"/>
</dbReference>
<dbReference type="GO" id="GO:0005737">
    <property type="term" value="C:cytoplasm"/>
    <property type="evidence" value="ECO:0007669"/>
    <property type="project" value="TreeGrafter"/>
</dbReference>
<protein>
    <recommendedName>
        <fullName evidence="4">Centrosomal protein of 192 kDa</fullName>
    </recommendedName>
</protein>
<dbReference type="InterPro" id="IPR054090">
    <property type="entry name" value="Cep192_Spd-2-like_dom"/>
</dbReference>
<dbReference type="GO" id="GO:0090222">
    <property type="term" value="P:centrosome-templated microtubule nucleation"/>
    <property type="evidence" value="ECO:0007669"/>
    <property type="project" value="InterPro"/>
</dbReference>
<proteinExistence type="predicted"/>
<evidence type="ECO:0000313" key="3">
    <source>
        <dbReference type="EMBL" id="RLU17594.1"/>
    </source>
</evidence>
<evidence type="ECO:0008006" key="4">
    <source>
        <dbReference type="Google" id="ProtNLM"/>
    </source>
</evidence>